<evidence type="ECO:0000313" key="2">
    <source>
        <dbReference type="EMBL" id="GAG21054.1"/>
    </source>
</evidence>
<dbReference type="AlphaFoldDB" id="X0VRM8"/>
<sequence>MKQSEFMIAIPSYKRSDYLMNKVNTLDHMDSWELERTWLFVREEEEEAYLPVAEKYGCGIATILLHPSDGIPETRDEIFRHAVDLNFKFLIMIDDDIDFAYKPNAKKYITMTGDNKMYFRAMIETMIIHCNYEVPVVGITARQFSQDKVKKFDCNTRIIQ</sequence>
<feature type="non-terminal residue" evidence="2">
    <location>
        <position position="160"/>
    </location>
</feature>
<name>X0VRM8_9ZZZZ</name>
<evidence type="ECO:0000259" key="1">
    <source>
        <dbReference type="Pfam" id="PF20691"/>
    </source>
</evidence>
<dbReference type="EMBL" id="BARS01031695">
    <property type="protein sequence ID" value="GAG21054.1"/>
    <property type="molecule type" value="Genomic_DNA"/>
</dbReference>
<dbReference type="Pfam" id="PF20691">
    <property type="entry name" value="TAGT"/>
    <property type="match status" value="1"/>
</dbReference>
<accession>X0VRM8</accession>
<organism evidence="2">
    <name type="scientific">marine sediment metagenome</name>
    <dbReference type="NCBI Taxonomy" id="412755"/>
    <lineage>
        <taxon>unclassified sequences</taxon>
        <taxon>metagenomes</taxon>
        <taxon>ecological metagenomes</taxon>
    </lineage>
</organism>
<gene>
    <name evidence="2" type="ORF">S01H1_49290</name>
</gene>
<protein>
    <recommendedName>
        <fullName evidence="1">TET-Associated Glycosyltransferase domain-containing protein</fullName>
    </recommendedName>
</protein>
<comment type="caution">
    <text evidence="2">The sequence shown here is derived from an EMBL/GenBank/DDBJ whole genome shotgun (WGS) entry which is preliminary data.</text>
</comment>
<feature type="domain" description="TET-Associated Glycosyltransferase" evidence="1">
    <location>
        <begin position="7"/>
        <end position="151"/>
    </location>
</feature>
<proteinExistence type="predicted"/>
<reference evidence="2" key="1">
    <citation type="journal article" date="2014" name="Front. Microbiol.">
        <title>High frequency of phylogenetically diverse reductive dehalogenase-homologous genes in deep subseafloor sedimentary metagenomes.</title>
        <authorList>
            <person name="Kawai M."/>
            <person name="Futagami T."/>
            <person name="Toyoda A."/>
            <person name="Takaki Y."/>
            <person name="Nishi S."/>
            <person name="Hori S."/>
            <person name="Arai W."/>
            <person name="Tsubouchi T."/>
            <person name="Morono Y."/>
            <person name="Uchiyama I."/>
            <person name="Ito T."/>
            <person name="Fujiyama A."/>
            <person name="Inagaki F."/>
            <person name="Takami H."/>
        </authorList>
    </citation>
    <scope>NUCLEOTIDE SEQUENCE</scope>
    <source>
        <strain evidence="2">Expedition CK06-06</strain>
    </source>
</reference>
<dbReference type="InterPro" id="IPR049100">
    <property type="entry name" value="TAGT"/>
</dbReference>